<name>A0ABP7I1H0_9ACTN</name>
<dbReference type="EMBL" id="BAABDE010000020">
    <property type="protein sequence ID" value="GAA3807080.1"/>
    <property type="molecule type" value="Genomic_DNA"/>
</dbReference>
<accession>A0ABP7I1H0</accession>
<protein>
    <submittedName>
        <fullName evidence="1">Uncharacterized protein</fullName>
    </submittedName>
</protein>
<sequence>MDARSWSDGWDCGRREAAASKDTAAPQTAFGCPILHASDPAGTHIGTMLMW</sequence>
<gene>
    <name evidence="1" type="ORF">GCM10022403_046470</name>
</gene>
<evidence type="ECO:0000313" key="2">
    <source>
        <dbReference type="Proteomes" id="UP001501009"/>
    </source>
</evidence>
<reference evidence="2" key="1">
    <citation type="journal article" date="2019" name="Int. J. Syst. Evol. Microbiol.">
        <title>The Global Catalogue of Microorganisms (GCM) 10K type strain sequencing project: providing services to taxonomists for standard genome sequencing and annotation.</title>
        <authorList>
            <consortium name="The Broad Institute Genomics Platform"/>
            <consortium name="The Broad Institute Genome Sequencing Center for Infectious Disease"/>
            <person name="Wu L."/>
            <person name="Ma J."/>
        </authorList>
    </citation>
    <scope>NUCLEOTIDE SEQUENCE [LARGE SCALE GENOMIC DNA]</scope>
    <source>
        <strain evidence="2">JCM 17138</strain>
    </source>
</reference>
<proteinExistence type="predicted"/>
<evidence type="ECO:0000313" key="1">
    <source>
        <dbReference type="EMBL" id="GAA3807080.1"/>
    </source>
</evidence>
<dbReference type="Proteomes" id="UP001501009">
    <property type="component" value="Unassembled WGS sequence"/>
</dbReference>
<comment type="caution">
    <text evidence="1">The sequence shown here is derived from an EMBL/GenBank/DDBJ whole genome shotgun (WGS) entry which is preliminary data.</text>
</comment>
<keyword evidence="2" id="KW-1185">Reference proteome</keyword>
<organism evidence="1 2">
    <name type="scientific">Streptomyces coacervatus</name>
    <dbReference type="NCBI Taxonomy" id="647381"/>
    <lineage>
        <taxon>Bacteria</taxon>
        <taxon>Bacillati</taxon>
        <taxon>Actinomycetota</taxon>
        <taxon>Actinomycetes</taxon>
        <taxon>Kitasatosporales</taxon>
        <taxon>Streptomycetaceae</taxon>
        <taxon>Streptomyces</taxon>
    </lineage>
</organism>